<dbReference type="PROSITE" id="PS51257">
    <property type="entry name" value="PROKAR_LIPOPROTEIN"/>
    <property type="match status" value="1"/>
</dbReference>
<dbReference type="SUPFAM" id="SSF110087">
    <property type="entry name" value="DR1885-like metal-binding protein"/>
    <property type="match status" value="1"/>
</dbReference>
<sequence>MRTYKSLISAIAVILFMTGCGAGPNALTNTQGPVGSGANSTIGDIYVQNVVIAQGESNIATVVATISNSSLKDDQLVSVSVENPAPKSVVFSPANEINIPARGLINLGINEQAAHVDLIEFTPRQSSFVKITFVFKNAGIVDQTVLVVPNTGIYEGANPVATAPASAAVEGREIIAGSLEGVSITVLNGTRRAGYARSVADTLQVQGMKIVNVADAANKDTANTQIVYGVGMRVKAEAVAKLLSVGQIVEDPALVASNLVLTLGNDAPFSF</sequence>
<dbReference type="EMBL" id="CAEZTU010000002">
    <property type="protein sequence ID" value="CAB4569108.1"/>
    <property type="molecule type" value="Genomic_DNA"/>
</dbReference>
<dbReference type="InterPro" id="IPR027381">
    <property type="entry name" value="LytR/CpsA/Psr_C"/>
</dbReference>
<accession>A0A6J6E6Z8</accession>
<dbReference type="InterPro" id="IPR036182">
    <property type="entry name" value="PCuAC_sf"/>
</dbReference>
<dbReference type="Gene3D" id="3.30.70.2390">
    <property type="match status" value="1"/>
</dbReference>
<gene>
    <name evidence="2" type="ORF">UFOPK1740_00074</name>
</gene>
<dbReference type="AlphaFoldDB" id="A0A6J6E6Z8"/>
<feature type="domain" description="LytR/CpsA/Psr regulator C-terminal" evidence="1">
    <location>
        <begin position="182"/>
        <end position="266"/>
    </location>
</feature>
<organism evidence="2">
    <name type="scientific">freshwater metagenome</name>
    <dbReference type="NCBI Taxonomy" id="449393"/>
    <lineage>
        <taxon>unclassified sequences</taxon>
        <taxon>metagenomes</taxon>
        <taxon>ecological metagenomes</taxon>
    </lineage>
</organism>
<evidence type="ECO:0000313" key="2">
    <source>
        <dbReference type="EMBL" id="CAB4569108.1"/>
    </source>
</evidence>
<name>A0A6J6E6Z8_9ZZZZ</name>
<protein>
    <submittedName>
        <fullName evidence="2">Unannotated protein</fullName>
    </submittedName>
</protein>
<reference evidence="2" key="1">
    <citation type="submission" date="2020-05" db="EMBL/GenBank/DDBJ databases">
        <authorList>
            <person name="Chiriac C."/>
            <person name="Salcher M."/>
            <person name="Ghai R."/>
            <person name="Kavagutti S V."/>
        </authorList>
    </citation>
    <scope>NUCLEOTIDE SEQUENCE</scope>
</reference>
<evidence type="ECO:0000259" key="1">
    <source>
        <dbReference type="Pfam" id="PF13399"/>
    </source>
</evidence>
<proteinExistence type="predicted"/>
<dbReference type="Pfam" id="PF13399">
    <property type="entry name" value="LytR_C"/>
    <property type="match status" value="1"/>
</dbReference>